<dbReference type="SUPFAM" id="SSF51338">
    <property type="entry name" value="Composite domain of metallo-dependent hydrolases"/>
    <property type="match status" value="1"/>
</dbReference>
<evidence type="ECO:0000259" key="1">
    <source>
        <dbReference type="Pfam" id="PF07969"/>
    </source>
</evidence>
<dbReference type="InterPro" id="IPR033932">
    <property type="entry name" value="YtcJ-like"/>
</dbReference>
<dbReference type="CDD" id="cd01300">
    <property type="entry name" value="YtcJ_like"/>
    <property type="match status" value="1"/>
</dbReference>
<dbReference type="PANTHER" id="PTHR22642">
    <property type="entry name" value="IMIDAZOLONEPROPIONASE"/>
    <property type="match status" value="1"/>
</dbReference>
<evidence type="ECO:0000313" key="2">
    <source>
        <dbReference type="EMBL" id="MBO2988994.1"/>
    </source>
</evidence>
<dbReference type="Gene3D" id="3.10.310.70">
    <property type="match status" value="1"/>
</dbReference>
<comment type="caution">
    <text evidence="2">The sequence shown here is derived from an EMBL/GenBank/DDBJ whole genome shotgun (WGS) entry which is preliminary data.</text>
</comment>
<dbReference type="Pfam" id="PF07969">
    <property type="entry name" value="Amidohydro_3"/>
    <property type="match status" value="1"/>
</dbReference>
<dbReference type="GO" id="GO:0016810">
    <property type="term" value="F:hydrolase activity, acting on carbon-nitrogen (but not peptide) bonds"/>
    <property type="evidence" value="ECO:0007669"/>
    <property type="project" value="InterPro"/>
</dbReference>
<organism evidence="2 3">
    <name type="scientific">Leucobacter tardus</name>
    <dbReference type="NCBI Taxonomy" id="501483"/>
    <lineage>
        <taxon>Bacteria</taxon>
        <taxon>Bacillati</taxon>
        <taxon>Actinomycetota</taxon>
        <taxon>Actinomycetes</taxon>
        <taxon>Micrococcales</taxon>
        <taxon>Microbacteriaceae</taxon>
        <taxon>Leucobacter</taxon>
    </lineage>
</organism>
<proteinExistence type="predicted"/>
<protein>
    <submittedName>
        <fullName evidence="2">Amidohydrolase</fullName>
    </submittedName>
</protein>
<name>A0A939TMB0_9MICO</name>
<sequence length="568" mass="60469">MPPFCLARLRAATTSRPSWLYDEIMTDLIIHNVRIRTMAPDASVSEHTAVAIADGKISALGSDAEILSLESGALEVVDARGATLTPGLIDSHLHPVWGAELTVGVDLGGITDISEARRALAAEAEGRGPDEWVRGWNLDYKVFSSAGLDGSIRGDLFDDAVDGRPLALVCYDLHTGVGNAAALAAAGIDGSERFADASEVVTDASGAPTGELSEIPAYMMLLDRIPGADASTIAQRTRGVLSAMAATGVTGAAVMDGRESTLDVLETIERDLDGLPVRLHIAMWHQPGDGDDRVETLKSMYGRRGDRYAVSMIKIFIDGVIDTGTAWLHEPDSSGESQVPFWGSMDRYAEVVRAYHDAGYQVATHSCGDAGVAAVVDVYRSLGGPAANGAPHRIEHLETMTDGDVDAVVESGVIASMQPLHMQWREGDGSDSWAVRLGPDRMSHGFRVRDVIDRGGHVVLGSDWPVAQNDARLGMAWSRLRRLPGDLDAPVFEPEQRLTAEETLLGYTRWAAEALGRDDLGVIAPGAVADLALWGDDPVTSDSDGLTDIPVLMTVIDGVPVHREESAA</sequence>
<dbReference type="Proteomes" id="UP000668403">
    <property type="component" value="Unassembled WGS sequence"/>
</dbReference>
<keyword evidence="3" id="KW-1185">Reference proteome</keyword>
<dbReference type="InterPro" id="IPR032466">
    <property type="entry name" value="Metal_Hydrolase"/>
</dbReference>
<dbReference type="SUPFAM" id="SSF51556">
    <property type="entry name" value="Metallo-dependent hydrolases"/>
    <property type="match status" value="1"/>
</dbReference>
<evidence type="ECO:0000313" key="3">
    <source>
        <dbReference type="Proteomes" id="UP000668403"/>
    </source>
</evidence>
<reference evidence="2" key="1">
    <citation type="submission" date="2021-03" db="EMBL/GenBank/DDBJ databases">
        <title>Leucobacter chromiisoli sp. nov., isolated from chromium-containing soil of chemical plant.</title>
        <authorList>
            <person name="Xu Z."/>
        </authorList>
    </citation>
    <scope>NUCLEOTIDE SEQUENCE</scope>
    <source>
        <strain evidence="2">K 70/01</strain>
    </source>
</reference>
<dbReference type="PANTHER" id="PTHR22642:SF2">
    <property type="entry name" value="PROTEIN LONG AFTER FAR-RED 3"/>
    <property type="match status" value="1"/>
</dbReference>
<dbReference type="InterPro" id="IPR013108">
    <property type="entry name" value="Amidohydro_3"/>
</dbReference>
<gene>
    <name evidence="2" type="ORF">J4H85_03120</name>
</gene>
<dbReference type="AlphaFoldDB" id="A0A939TMB0"/>
<accession>A0A939TMB0</accession>
<dbReference type="RefSeq" id="WP_208236780.1">
    <property type="nucleotide sequence ID" value="NZ_BAAAQU010000001.1"/>
</dbReference>
<dbReference type="InterPro" id="IPR011059">
    <property type="entry name" value="Metal-dep_hydrolase_composite"/>
</dbReference>
<dbReference type="Gene3D" id="2.30.40.10">
    <property type="entry name" value="Urease, subunit C, domain 1"/>
    <property type="match status" value="1"/>
</dbReference>
<dbReference type="EMBL" id="JAGFBF010000001">
    <property type="protein sequence ID" value="MBO2988994.1"/>
    <property type="molecule type" value="Genomic_DNA"/>
</dbReference>
<feature type="domain" description="Amidohydrolase 3" evidence="1">
    <location>
        <begin position="75"/>
        <end position="562"/>
    </location>
</feature>
<dbReference type="Gene3D" id="3.20.20.140">
    <property type="entry name" value="Metal-dependent hydrolases"/>
    <property type="match status" value="1"/>
</dbReference>